<dbReference type="PANTHER" id="PTHR11697:SF230">
    <property type="entry name" value="ZINC FINGER, MYM DOMAIN CONTAINING 1"/>
    <property type="match status" value="1"/>
</dbReference>
<reference evidence="4" key="2">
    <citation type="submission" date="2025-08" db="UniProtKB">
        <authorList>
            <consortium name="RefSeq"/>
        </authorList>
    </citation>
    <scope>IDENTIFICATION</scope>
    <source>
        <tissue evidence="4">Leaf</tissue>
    </source>
</reference>
<dbReference type="Pfam" id="PF14291">
    <property type="entry name" value="DUF4371"/>
    <property type="match status" value="1"/>
</dbReference>
<dbReference type="InterPro" id="IPR008906">
    <property type="entry name" value="HATC_C_dom"/>
</dbReference>
<accession>A0ABM3R3C5</accession>
<dbReference type="Pfam" id="PF05699">
    <property type="entry name" value="Dimer_Tnp_hAT"/>
    <property type="match status" value="1"/>
</dbReference>
<feature type="domain" description="HAT C-terminal dimerisation" evidence="1">
    <location>
        <begin position="403"/>
        <end position="462"/>
    </location>
</feature>
<dbReference type="PANTHER" id="PTHR11697">
    <property type="entry name" value="GENERAL TRANSCRIPTION FACTOR 2-RELATED ZINC FINGER PROTEIN"/>
    <property type="match status" value="1"/>
</dbReference>
<reference evidence="3" key="1">
    <citation type="journal article" date="2021" name="Nat. Commun.">
        <title>Genomic analyses provide insights into spinach domestication and the genetic basis of agronomic traits.</title>
        <authorList>
            <person name="Cai X."/>
            <person name="Sun X."/>
            <person name="Xu C."/>
            <person name="Sun H."/>
            <person name="Wang X."/>
            <person name="Ge C."/>
            <person name="Zhang Z."/>
            <person name="Wang Q."/>
            <person name="Fei Z."/>
            <person name="Jiao C."/>
            <person name="Wang Q."/>
        </authorList>
    </citation>
    <scope>NUCLEOTIDE SEQUENCE [LARGE SCALE GENOMIC DNA]</scope>
    <source>
        <strain evidence="3">cv. Varoflay</strain>
    </source>
</reference>
<evidence type="ECO:0000313" key="3">
    <source>
        <dbReference type="Proteomes" id="UP000813463"/>
    </source>
</evidence>
<dbReference type="GeneID" id="110803812"/>
<gene>
    <name evidence="4" type="primary">LOC110803812</name>
</gene>
<evidence type="ECO:0008006" key="5">
    <source>
        <dbReference type="Google" id="ProtNLM"/>
    </source>
</evidence>
<name>A0ABM3R3C5_SPIOL</name>
<evidence type="ECO:0000259" key="1">
    <source>
        <dbReference type="Pfam" id="PF05699"/>
    </source>
</evidence>
<proteinExistence type="predicted"/>
<dbReference type="RefSeq" id="XP_056690087.1">
    <property type="nucleotide sequence ID" value="XM_056834109.1"/>
</dbReference>
<sequence length="486" mass="55402">MSIKKGAVVERFICVVHVKDTTALSLRDAIYSILVEYALSPTKIRGQGYDGASNMKGDSNGLKTLIMNETKSAYYIHCFAHQLQLTLVAVSKKKVDCGWLFELLSTMLNVVGGSCKRQEMLNESQTQLVPKAFEDGEIVSGKGLNQQLGLGRPGDTRWGSHYKLLLNVIVLHPAICEVLDMIFENPPNSDDRAKADRVGDALMSFDFIFMVHLMKTIFGVANQLNIALQKKDQDIVNAVSLVKLTKERLQQMREDGWESLLTSVISFCDKRGISVPNMDEEYAHLGRKKRGNQQHVTNLYHFRVQVFLAIIDLQLQELNHQFDEVSMELLLCMTCLNPANSFSSFDKSKLLRLAEFYPNEFSSFDLLCLEDELDNFIHDMQRDERFEGLKDIGELSKKLVESTKHETYRLIYLLIKMVLILPVATATVERAFSAMTIVKSKLRNSMGDQLLNDCLVTYIEKDVFLQISDDDILNRFQNMRTRREQL</sequence>
<evidence type="ECO:0000259" key="2">
    <source>
        <dbReference type="Pfam" id="PF14291"/>
    </source>
</evidence>
<dbReference type="InterPro" id="IPR012337">
    <property type="entry name" value="RNaseH-like_sf"/>
</dbReference>
<dbReference type="InterPro" id="IPR025398">
    <property type="entry name" value="DUF4371"/>
</dbReference>
<dbReference type="InterPro" id="IPR055298">
    <property type="entry name" value="AtLOH3-like"/>
</dbReference>
<keyword evidence="3" id="KW-1185">Reference proteome</keyword>
<feature type="domain" description="DUF4371" evidence="2">
    <location>
        <begin position="4"/>
        <end position="61"/>
    </location>
</feature>
<dbReference type="Proteomes" id="UP000813463">
    <property type="component" value="Chromosome 1"/>
</dbReference>
<evidence type="ECO:0000313" key="4">
    <source>
        <dbReference type="RefSeq" id="XP_056690087.1"/>
    </source>
</evidence>
<protein>
    <recommendedName>
        <fullName evidence="5">HAT C-terminal dimerisation domain-containing protein</fullName>
    </recommendedName>
</protein>
<organism evidence="3 4">
    <name type="scientific">Spinacia oleracea</name>
    <name type="common">Spinach</name>
    <dbReference type="NCBI Taxonomy" id="3562"/>
    <lineage>
        <taxon>Eukaryota</taxon>
        <taxon>Viridiplantae</taxon>
        <taxon>Streptophyta</taxon>
        <taxon>Embryophyta</taxon>
        <taxon>Tracheophyta</taxon>
        <taxon>Spermatophyta</taxon>
        <taxon>Magnoliopsida</taxon>
        <taxon>eudicotyledons</taxon>
        <taxon>Gunneridae</taxon>
        <taxon>Pentapetalae</taxon>
        <taxon>Caryophyllales</taxon>
        <taxon>Chenopodiaceae</taxon>
        <taxon>Chenopodioideae</taxon>
        <taxon>Anserineae</taxon>
        <taxon>Spinacia</taxon>
    </lineage>
</organism>
<dbReference type="SUPFAM" id="SSF53098">
    <property type="entry name" value="Ribonuclease H-like"/>
    <property type="match status" value="1"/>
</dbReference>